<organism evidence="10 11">
    <name type="scientific">Neptunicella marina</name>
    <dbReference type="NCBI Taxonomy" id="2125989"/>
    <lineage>
        <taxon>Bacteria</taxon>
        <taxon>Pseudomonadati</taxon>
        <taxon>Pseudomonadota</taxon>
        <taxon>Gammaproteobacteria</taxon>
        <taxon>Alteromonadales</taxon>
        <taxon>Alteromonadaceae</taxon>
        <taxon>Neptunicella</taxon>
    </lineage>
</organism>
<dbReference type="Proteomes" id="UP000601768">
    <property type="component" value="Unassembled WGS sequence"/>
</dbReference>
<dbReference type="PANTHER" id="PTHR30574:SF1">
    <property type="entry name" value="SULPHUR TRANSPORT DOMAIN-CONTAINING PROTEIN"/>
    <property type="match status" value="1"/>
</dbReference>
<evidence type="ECO:0000313" key="11">
    <source>
        <dbReference type="Proteomes" id="UP000601768"/>
    </source>
</evidence>
<keyword evidence="3" id="KW-1003">Cell membrane</keyword>
<evidence type="ECO:0000313" key="10">
    <source>
        <dbReference type="EMBL" id="MBC3765105.1"/>
    </source>
</evidence>
<protein>
    <submittedName>
        <fullName evidence="10">YeeE/YedE family protein</fullName>
    </submittedName>
</protein>
<name>A0A8J6ISS0_9ALTE</name>
<evidence type="ECO:0000256" key="6">
    <source>
        <dbReference type="ARBA" id="ARBA00022989"/>
    </source>
</evidence>
<evidence type="ECO:0000256" key="9">
    <source>
        <dbReference type="SAM" id="Phobius"/>
    </source>
</evidence>
<gene>
    <name evidence="10" type="ORF">H8B19_04415</name>
</gene>
<evidence type="ECO:0000256" key="3">
    <source>
        <dbReference type="ARBA" id="ARBA00022475"/>
    </source>
</evidence>
<dbReference type="GO" id="GO:0005886">
    <property type="term" value="C:plasma membrane"/>
    <property type="evidence" value="ECO:0007669"/>
    <property type="project" value="UniProtKB-SubCell"/>
</dbReference>
<comment type="subcellular location">
    <subcellularLocation>
        <location evidence="1">Cell inner membrane</location>
        <topology evidence="1">Multi-pass membrane protein</topology>
    </subcellularLocation>
</comment>
<evidence type="ECO:0000256" key="5">
    <source>
        <dbReference type="ARBA" id="ARBA00022692"/>
    </source>
</evidence>
<evidence type="ECO:0000256" key="7">
    <source>
        <dbReference type="ARBA" id="ARBA00023136"/>
    </source>
</evidence>
<evidence type="ECO:0000256" key="8">
    <source>
        <dbReference type="ARBA" id="ARBA00035655"/>
    </source>
</evidence>
<dbReference type="PANTHER" id="PTHR30574">
    <property type="entry name" value="INNER MEMBRANE PROTEIN YEDE"/>
    <property type="match status" value="1"/>
</dbReference>
<evidence type="ECO:0000256" key="2">
    <source>
        <dbReference type="ARBA" id="ARBA00022448"/>
    </source>
</evidence>
<keyword evidence="6 9" id="KW-1133">Transmembrane helix</keyword>
<sequence>MHNFTPYSALLGGLFIGLSALLLFVLIGRIAGITGIVAGMRLSLEPEARWRMYFVGGLLGGCWLAVQLGMPLPSAPQGSTLKVVMAGFLVGAGTVISNGCTSGHGVCGISRLSKRSIIATLVFMLSAMLTVWLVGS</sequence>
<dbReference type="Pfam" id="PF04143">
    <property type="entry name" value="Sulf_transp"/>
    <property type="match status" value="1"/>
</dbReference>
<keyword evidence="5 9" id="KW-0812">Transmembrane</keyword>
<feature type="transmembrane region" description="Helical" evidence="9">
    <location>
        <begin position="84"/>
        <end position="105"/>
    </location>
</feature>
<comment type="similarity">
    <text evidence="8">Belongs to the TsuA/YedE (TC 9.B.102) family.</text>
</comment>
<evidence type="ECO:0000256" key="4">
    <source>
        <dbReference type="ARBA" id="ARBA00022519"/>
    </source>
</evidence>
<keyword evidence="11" id="KW-1185">Reference proteome</keyword>
<reference evidence="10" key="2">
    <citation type="submission" date="2020-08" db="EMBL/GenBank/DDBJ databases">
        <authorList>
            <person name="Lai Q."/>
        </authorList>
    </citation>
    <scope>NUCLEOTIDE SEQUENCE</scope>
    <source>
        <strain evidence="10">S27-2</strain>
    </source>
</reference>
<dbReference type="EMBL" id="JACNEP010000002">
    <property type="protein sequence ID" value="MBC3765105.1"/>
    <property type="molecule type" value="Genomic_DNA"/>
</dbReference>
<feature type="transmembrane region" description="Helical" evidence="9">
    <location>
        <begin position="52"/>
        <end position="72"/>
    </location>
</feature>
<proteinExistence type="inferred from homology"/>
<dbReference type="AlphaFoldDB" id="A0A8J6ISS0"/>
<feature type="transmembrane region" description="Helical" evidence="9">
    <location>
        <begin position="12"/>
        <end position="40"/>
    </location>
</feature>
<accession>A0A8J6ISS0</accession>
<keyword evidence="7 9" id="KW-0472">Membrane</keyword>
<keyword evidence="4" id="KW-0997">Cell inner membrane</keyword>
<reference evidence="10" key="1">
    <citation type="journal article" date="2018" name="Int. J. Syst. Evol. Microbiol.">
        <title>Neptunicella marina gen. nov., sp. nov., isolated from surface seawater.</title>
        <authorList>
            <person name="Liu X."/>
            <person name="Lai Q."/>
            <person name="Du Y."/>
            <person name="Zhang X."/>
            <person name="Liu Z."/>
            <person name="Sun F."/>
            <person name="Shao Z."/>
        </authorList>
    </citation>
    <scope>NUCLEOTIDE SEQUENCE</scope>
    <source>
        <strain evidence="10">S27-2</strain>
    </source>
</reference>
<dbReference type="InterPro" id="IPR007272">
    <property type="entry name" value="Sulf_transp_TsuA/YedE"/>
</dbReference>
<comment type="caution">
    <text evidence="10">The sequence shown here is derived from an EMBL/GenBank/DDBJ whole genome shotgun (WGS) entry which is preliminary data.</text>
</comment>
<dbReference type="RefSeq" id="WP_186505561.1">
    <property type="nucleotide sequence ID" value="NZ_JACNEP010000002.1"/>
</dbReference>
<feature type="transmembrane region" description="Helical" evidence="9">
    <location>
        <begin position="117"/>
        <end position="135"/>
    </location>
</feature>
<keyword evidence="2" id="KW-0813">Transport</keyword>
<evidence type="ECO:0000256" key="1">
    <source>
        <dbReference type="ARBA" id="ARBA00004429"/>
    </source>
</evidence>